<dbReference type="PANTHER" id="PTHR42690">
    <property type="entry name" value="THREONINE SYNTHASE FAMILY MEMBER"/>
    <property type="match status" value="1"/>
</dbReference>
<sequence length="545" mass="59459">MAAPTASQRYLSSRGGSYGFSFEEAVLKGLAADGGLFIPEAIPSLPAGWESAWAGLSFQELAYEVLSLYISADEISAEDLKSLIDRSYSTFRHPDIAPVVDLIPEDNLHVMELFHGPTFAFKDVALQFVGNLFEYFLIRKNAQNDAEDGKRHALTVIGATSGDTGSAAIYGLRGKKDVSVFILHPKGKVSPIQEAQMTTVLDDNVHNLAVEGTFDDCQDIVKTLFSHPILSKTHNLGAVNSINWARILAQIVYYFSSYFALANKVGGSPKIRYVVPTGNFGDILAGYFAKRMGLPIDQLVIATNANDILDRFVKSGRYEKHPVSAEEGEGGIAEDGAKAHPGGVKETLAPAMDILVSSNFERLLWYLALECVSEVAVGNDEPTQEQKETAGATVQQWMNDLKTVGTTIVPDSVLSAARRDFASERVSDEDTVATIKKVFTTPPSAPYVLDPHSAIGVCAAMRIIEKSEDKDAHYVSLSTAHPAKFNHAVDLALGEVEGYDFETTVRPKEFIGLEQREKRVRVIERPDAELVRAAVEEMLEVEGKV</sequence>
<evidence type="ECO:0000256" key="4">
    <source>
        <dbReference type="ARBA" id="ARBA00013028"/>
    </source>
</evidence>
<dbReference type="FunFam" id="3.40.50.1100:FF:000024">
    <property type="entry name" value="Probable threonine synthase"/>
    <property type="match status" value="1"/>
</dbReference>
<evidence type="ECO:0000256" key="5">
    <source>
        <dbReference type="ARBA" id="ARBA00022605"/>
    </source>
</evidence>
<keyword evidence="5" id="KW-0028">Amino-acid biosynthesis</keyword>
<evidence type="ECO:0000256" key="7">
    <source>
        <dbReference type="ARBA" id="ARBA00022898"/>
    </source>
</evidence>
<dbReference type="EMBL" id="HF935887">
    <property type="protein sequence ID" value="CCX13686.1"/>
    <property type="molecule type" value="Genomic_DNA"/>
</dbReference>
<comment type="cofactor">
    <cofactor evidence="1 9">
        <name>pyridoxal 5'-phosphate</name>
        <dbReference type="ChEBI" id="CHEBI:597326"/>
    </cofactor>
</comment>
<dbReference type="OrthoDB" id="5203861at2759"/>
<dbReference type="PROSITE" id="PS00165">
    <property type="entry name" value="DEHYDRATASE_SER_THR"/>
    <property type="match status" value="1"/>
</dbReference>
<dbReference type="InterPro" id="IPR037158">
    <property type="entry name" value="Thr_synth_N_sf"/>
</dbReference>
<evidence type="ECO:0000256" key="6">
    <source>
        <dbReference type="ARBA" id="ARBA00022697"/>
    </source>
</evidence>
<evidence type="ECO:0000256" key="8">
    <source>
        <dbReference type="ARBA" id="ARBA00023239"/>
    </source>
</evidence>
<evidence type="ECO:0000313" key="12">
    <source>
        <dbReference type="EMBL" id="CCX13686.1"/>
    </source>
</evidence>
<dbReference type="InterPro" id="IPR000634">
    <property type="entry name" value="Ser/Thr_deHydtase_PyrdxlP-BS"/>
</dbReference>
<organism evidence="12 13">
    <name type="scientific">Pyronema omphalodes (strain CBS 100304)</name>
    <name type="common">Pyronema confluens</name>
    <dbReference type="NCBI Taxonomy" id="1076935"/>
    <lineage>
        <taxon>Eukaryota</taxon>
        <taxon>Fungi</taxon>
        <taxon>Dikarya</taxon>
        <taxon>Ascomycota</taxon>
        <taxon>Pezizomycotina</taxon>
        <taxon>Pezizomycetes</taxon>
        <taxon>Pezizales</taxon>
        <taxon>Pyronemataceae</taxon>
        <taxon>Pyronema</taxon>
    </lineage>
</organism>
<reference evidence="12 13" key="1">
    <citation type="journal article" date="2013" name="PLoS Genet.">
        <title>The genome and development-dependent transcriptomes of Pyronema confluens: a window into fungal evolution.</title>
        <authorList>
            <person name="Traeger S."/>
            <person name="Altegoer F."/>
            <person name="Freitag M."/>
            <person name="Gabaldon T."/>
            <person name="Kempken F."/>
            <person name="Kumar A."/>
            <person name="Marcet-Houben M."/>
            <person name="Poggeler S."/>
            <person name="Stajich J.E."/>
            <person name="Nowrousian M."/>
        </authorList>
    </citation>
    <scope>NUCLEOTIDE SEQUENCE [LARGE SCALE GENOMIC DNA]</scope>
    <source>
        <strain evidence="13">CBS 100304</strain>
        <tissue evidence="12">Vegetative mycelium</tissue>
    </source>
</reference>
<feature type="modified residue" description="N6-(pyridoxal phosphate)lysine" evidence="9">
    <location>
        <position position="122"/>
    </location>
</feature>
<dbReference type="Proteomes" id="UP000018144">
    <property type="component" value="Unassembled WGS sequence"/>
</dbReference>
<dbReference type="InterPro" id="IPR004450">
    <property type="entry name" value="Thr_synthase-like"/>
</dbReference>
<dbReference type="InterPro" id="IPR001926">
    <property type="entry name" value="TrpB-like_PALP"/>
</dbReference>
<dbReference type="AlphaFoldDB" id="U4L9D0"/>
<dbReference type="SUPFAM" id="SSF53686">
    <property type="entry name" value="Tryptophan synthase beta subunit-like PLP-dependent enzymes"/>
    <property type="match status" value="1"/>
</dbReference>
<protein>
    <recommendedName>
        <fullName evidence="4">threonine synthase</fullName>
        <ecNumber evidence="4">4.2.3.1</ecNumber>
    </recommendedName>
</protein>
<dbReference type="EC" id="4.2.3.1" evidence="4"/>
<dbReference type="eggNOG" id="KOG2616">
    <property type="taxonomic scope" value="Eukaryota"/>
</dbReference>
<dbReference type="GO" id="GO:0004795">
    <property type="term" value="F:threonine synthase activity"/>
    <property type="evidence" value="ECO:0007669"/>
    <property type="project" value="UniProtKB-EC"/>
</dbReference>
<dbReference type="Gene3D" id="3.40.50.1100">
    <property type="match status" value="2"/>
</dbReference>
<keyword evidence="7 9" id="KW-0663">Pyridoxal phosphate</keyword>
<proteinExistence type="inferred from homology"/>
<evidence type="ECO:0000256" key="2">
    <source>
        <dbReference type="ARBA" id="ARBA00004979"/>
    </source>
</evidence>
<dbReference type="InterPro" id="IPR029144">
    <property type="entry name" value="Thr_synth_N"/>
</dbReference>
<evidence type="ECO:0000256" key="3">
    <source>
        <dbReference type="ARBA" id="ARBA00005517"/>
    </source>
</evidence>
<keyword evidence="13" id="KW-1185">Reference proteome</keyword>
<comment type="pathway">
    <text evidence="2">Amino-acid biosynthesis; L-threonine biosynthesis; L-threonine from L-aspartate: step 5/5.</text>
</comment>
<dbReference type="Pfam" id="PF14821">
    <property type="entry name" value="Thr_synth_N"/>
    <property type="match status" value="1"/>
</dbReference>
<keyword evidence="8" id="KW-0456">Lyase</keyword>
<dbReference type="GO" id="GO:0009088">
    <property type="term" value="P:threonine biosynthetic process"/>
    <property type="evidence" value="ECO:0007669"/>
    <property type="project" value="UniProtKB-UniPathway"/>
</dbReference>
<name>U4L9D0_PYROM</name>
<gene>
    <name evidence="12" type="ORF">PCON_13279</name>
</gene>
<feature type="domain" description="Tryptophan synthase beta chain-like PALP" evidence="10">
    <location>
        <begin position="112"/>
        <end position="338"/>
    </location>
</feature>
<dbReference type="Pfam" id="PF24857">
    <property type="entry name" value="THR4_C"/>
    <property type="match status" value="1"/>
</dbReference>
<dbReference type="STRING" id="1076935.U4L9D0"/>
<evidence type="ECO:0000313" key="13">
    <source>
        <dbReference type="Proteomes" id="UP000018144"/>
    </source>
</evidence>
<dbReference type="CDD" id="cd01560">
    <property type="entry name" value="Thr-synth_2"/>
    <property type="match status" value="1"/>
</dbReference>
<dbReference type="InterPro" id="IPR036052">
    <property type="entry name" value="TrpB-like_PALP_sf"/>
</dbReference>
<evidence type="ECO:0000256" key="1">
    <source>
        <dbReference type="ARBA" id="ARBA00001933"/>
    </source>
</evidence>
<comment type="similarity">
    <text evidence="3">Belongs to the threonine synthase family.</text>
</comment>
<dbReference type="Pfam" id="PF00291">
    <property type="entry name" value="PALP"/>
    <property type="match status" value="1"/>
</dbReference>
<dbReference type="OMA" id="NFERYLY"/>
<dbReference type="NCBIfam" id="TIGR00260">
    <property type="entry name" value="thrC"/>
    <property type="match status" value="1"/>
</dbReference>
<dbReference type="FunFam" id="3.90.1380.10:FF:000003">
    <property type="entry name" value="THR4p Threonine synthase"/>
    <property type="match status" value="1"/>
</dbReference>
<keyword evidence="6" id="KW-0791">Threonine biosynthesis</keyword>
<dbReference type="PANTHER" id="PTHR42690:SF1">
    <property type="entry name" value="THREONINE SYNTHASE-LIKE 2"/>
    <property type="match status" value="1"/>
</dbReference>
<dbReference type="Gene3D" id="3.90.1380.10">
    <property type="entry name" value="Threonine synthase, N-terminal domain"/>
    <property type="match status" value="1"/>
</dbReference>
<accession>U4L9D0</accession>
<evidence type="ECO:0000259" key="10">
    <source>
        <dbReference type="Pfam" id="PF00291"/>
    </source>
</evidence>
<dbReference type="UniPathway" id="UPA00050">
    <property type="reaction ID" value="UER00065"/>
</dbReference>
<evidence type="ECO:0000256" key="9">
    <source>
        <dbReference type="PIRSR" id="PIRSR604450-51"/>
    </source>
</evidence>
<dbReference type="InterPro" id="IPR051166">
    <property type="entry name" value="Threonine_Synthase"/>
</dbReference>
<dbReference type="GO" id="GO:0030170">
    <property type="term" value="F:pyridoxal phosphate binding"/>
    <property type="evidence" value="ECO:0007669"/>
    <property type="project" value="InterPro"/>
</dbReference>
<feature type="domain" description="Threonine synthase N-terminal" evidence="11">
    <location>
        <begin position="9"/>
        <end position="88"/>
    </location>
</feature>
<evidence type="ECO:0000259" key="11">
    <source>
        <dbReference type="Pfam" id="PF14821"/>
    </source>
</evidence>